<proteinExistence type="inferred from homology"/>
<dbReference type="RefSeq" id="WP_173955335.1">
    <property type="nucleotide sequence ID" value="NZ_CP028942.1"/>
</dbReference>
<evidence type="ECO:0000313" key="2">
    <source>
        <dbReference type="EMBL" id="QKM64293.1"/>
    </source>
</evidence>
<gene>
    <name evidence="2" type="ORF">DCO17_03010</name>
</gene>
<evidence type="ECO:0000313" key="3">
    <source>
        <dbReference type="Proteomes" id="UP000503312"/>
    </source>
</evidence>
<organism evidence="2 3">
    <name type="scientific">Polynucleobacter tropicus</name>
    <dbReference type="NCBI Taxonomy" id="1743174"/>
    <lineage>
        <taxon>Bacteria</taxon>
        <taxon>Pseudomonadati</taxon>
        <taxon>Pseudomonadota</taxon>
        <taxon>Betaproteobacteria</taxon>
        <taxon>Burkholderiales</taxon>
        <taxon>Burkholderiaceae</taxon>
        <taxon>Polynucleobacter</taxon>
    </lineage>
</organism>
<dbReference type="AlphaFoldDB" id="A0A6M9Q691"/>
<keyword evidence="3" id="KW-1185">Reference proteome</keyword>
<evidence type="ECO:0000256" key="1">
    <source>
        <dbReference type="ARBA" id="ARBA00010690"/>
    </source>
</evidence>
<dbReference type="Pfam" id="PF01312">
    <property type="entry name" value="Bac_export_2"/>
    <property type="match status" value="1"/>
</dbReference>
<dbReference type="InterPro" id="IPR029025">
    <property type="entry name" value="T3SS_substrate_exporter_C"/>
</dbReference>
<reference evidence="2 3" key="1">
    <citation type="submission" date="2018-04" db="EMBL/GenBank/DDBJ databases">
        <title>Polynucleobacter sp. UH21B genome.</title>
        <authorList>
            <person name="Hahn M.W."/>
        </authorList>
    </citation>
    <scope>NUCLEOTIDE SEQUENCE [LARGE SCALE GENOMIC DNA]</scope>
    <source>
        <strain evidence="2 3">MWH-UH21B</strain>
    </source>
</reference>
<dbReference type="SUPFAM" id="SSF160544">
    <property type="entry name" value="EscU C-terminal domain-like"/>
    <property type="match status" value="1"/>
</dbReference>
<dbReference type="InterPro" id="IPR006135">
    <property type="entry name" value="T3SS_substrate_exporter"/>
</dbReference>
<name>A0A6M9Q691_9BURK</name>
<dbReference type="GO" id="GO:0016020">
    <property type="term" value="C:membrane"/>
    <property type="evidence" value="ECO:0007669"/>
    <property type="project" value="InterPro"/>
</dbReference>
<sequence>MDERKVRKAVALVYEANSAAPRITGQGEGFVADAILAKAKEFGIPTRTEPELVEFLMQLKLNELVPPKLYAAVAEVLAWAYEVDGKTAPNPNNVVIDR</sequence>
<dbReference type="KEGG" id="ptrp:DCO17_03010"/>
<dbReference type="EMBL" id="CP028942">
    <property type="protein sequence ID" value="QKM64293.1"/>
    <property type="molecule type" value="Genomic_DNA"/>
</dbReference>
<dbReference type="Proteomes" id="UP000503312">
    <property type="component" value="Chromosome"/>
</dbReference>
<dbReference type="GO" id="GO:0009306">
    <property type="term" value="P:protein secretion"/>
    <property type="evidence" value="ECO:0007669"/>
    <property type="project" value="InterPro"/>
</dbReference>
<accession>A0A6M9Q691</accession>
<dbReference type="Gene3D" id="3.40.1690.10">
    <property type="entry name" value="secretion proteins EscU"/>
    <property type="match status" value="1"/>
</dbReference>
<comment type="similarity">
    <text evidence="1">Belongs to the type III secretion exporter family.</text>
</comment>
<evidence type="ECO:0008006" key="4">
    <source>
        <dbReference type="Google" id="ProtNLM"/>
    </source>
</evidence>
<protein>
    <recommendedName>
        <fullName evidence="4">Flagellar biosynthesis protein</fullName>
    </recommendedName>
</protein>